<evidence type="ECO:0000256" key="1">
    <source>
        <dbReference type="ARBA" id="ARBA00022481"/>
    </source>
</evidence>
<evidence type="ECO:0000313" key="8">
    <source>
        <dbReference type="EMBL" id="TXG71018.1"/>
    </source>
</evidence>
<evidence type="ECO:0000256" key="3">
    <source>
        <dbReference type="ARBA" id="ARBA00023288"/>
    </source>
</evidence>
<dbReference type="SUPFAM" id="SSF55008">
    <property type="entry name" value="HMA, heavy metal-associated domain"/>
    <property type="match status" value="1"/>
</dbReference>
<keyword evidence="3" id="KW-0449">Lipoprotein</keyword>
<keyword evidence="2" id="KW-0479">Metal-binding</keyword>
<evidence type="ECO:0000259" key="7">
    <source>
        <dbReference type="PROSITE" id="PS50846"/>
    </source>
</evidence>
<comment type="similarity">
    <text evidence="5">Belongs to the HIPP family.</text>
</comment>
<gene>
    <name evidence="8" type="ORF">EZV62_005953</name>
</gene>
<evidence type="ECO:0000256" key="2">
    <source>
        <dbReference type="ARBA" id="ARBA00022723"/>
    </source>
</evidence>
<comment type="caution">
    <text evidence="8">The sequence shown here is derived from an EMBL/GenBank/DDBJ whole genome shotgun (WGS) entry which is preliminary data.</text>
</comment>
<dbReference type="InterPro" id="IPR006121">
    <property type="entry name" value="HMA_dom"/>
</dbReference>
<dbReference type="AlphaFoldDB" id="A0A5C7IPL4"/>
<keyword evidence="4" id="KW-0636">Prenylation</keyword>
<feature type="domain" description="HMA" evidence="7">
    <location>
        <begin position="1"/>
        <end position="68"/>
    </location>
</feature>
<organism evidence="8 9">
    <name type="scientific">Acer yangbiense</name>
    <dbReference type="NCBI Taxonomy" id="1000413"/>
    <lineage>
        <taxon>Eukaryota</taxon>
        <taxon>Viridiplantae</taxon>
        <taxon>Streptophyta</taxon>
        <taxon>Embryophyta</taxon>
        <taxon>Tracheophyta</taxon>
        <taxon>Spermatophyta</taxon>
        <taxon>Magnoliopsida</taxon>
        <taxon>eudicotyledons</taxon>
        <taxon>Gunneridae</taxon>
        <taxon>Pentapetalae</taxon>
        <taxon>rosids</taxon>
        <taxon>malvids</taxon>
        <taxon>Sapindales</taxon>
        <taxon>Sapindaceae</taxon>
        <taxon>Hippocastanoideae</taxon>
        <taxon>Acereae</taxon>
        <taxon>Acer</taxon>
    </lineage>
</organism>
<dbReference type="InterPro" id="IPR051863">
    <property type="entry name" value="HIPP"/>
</dbReference>
<feature type="region of interest" description="Disordered" evidence="6">
    <location>
        <begin position="69"/>
        <end position="93"/>
    </location>
</feature>
<dbReference type="OrthoDB" id="1923658at2759"/>
<evidence type="ECO:0000256" key="6">
    <source>
        <dbReference type="SAM" id="MobiDB-lite"/>
    </source>
</evidence>
<dbReference type="PROSITE" id="PS50846">
    <property type="entry name" value="HMA_2"/>
    <property type="match status" value="1"/>
</dbReference>
<evidence type="ECO:0000313" key="9">
    <source>
        <dbReference type="Proteomes" id="UP000323000"/>
    </source>
</evidence>
<name>A0A5C7IPL4_9ROSI</name>
<dbReference type="EMBL" id="VAHF01000002">
    <property type="protein sequence ID" value="TXG71018.1"/>
    <property type="molecule type" value="Genomic_DNA"/>
</dbReference>
<dbReference type="PANTHER" id="PTHR45811:SF80">
    <property type="entry name" value="COPPER TRANSPORT PROTEIN FAMILY-RELATED"/>
    <property type="match status" value="1"/>
</dbReference>
<dbReference type="Proteomes" id="UP000323000">
    <property type="component" value="Chromosome 2"/>
</dbReference>
<proteinExistence type="inferred from homology"/>
<dbReference type="GO" id="GO:0046872">
    <property type="term" value="F:metal ion binding"/>
    <property type="evidence" value="ECO:0007669"/>
    <property type="project" value="UniProtKB-KW"/>
</dbReference>
<protein>
    <recommendedName>
        <fullName evidence="7">HMA domain-containing protein</fullName>
    </recommendedName>
</protein>
<evidence type="ECO:0000256" key="5">
    <source>
        <dbReference type="ARBA" id="ARBA00024045"/>
    </source>
</evidence>
<sequence>MKKAVMKLELHDDRAKKKAMKTVSGMSGVDSIQMDMKDRKLTVVGDIDPVEIVGKLRKLCLTEIVSVGPAKEPEKKKEEPKKPEDKKKEDAKKAEELQKYYQAYYNSHPDYYLIAQNQPHYVHRSAVEEDPNACVIC</sequence>
<reference evidence="9" key="1">
    <citation type="journal article" date="2019" name="Gigascience">
        <title>De novo genome assembly of the endangered Acer yangbiense, a plant species with extremely small populations endemic to Yunnan Province, China.</title>
        <authorList>
            <person name="Yang J."/>
            <person name="Wariss H.M."/>
            <person name="Tao L."/>
            <person name="Zhang R."/>
            <person name="Yun Q."/>
            <person name="Hollingsworth P."/>
            <person name="Dao Z."/>
            <person name="Luo G."/>
            <person name="Guo H."/>
            <person name="Ma Y."/>
            <person name="Sun W."/>
        </authorList>
    </citation>
    <scope>NUCLEOTIDE SEQUENCE [LARGE SCALE GENOMIC DNA]</scope>
    <source>
        <strain evidence="9">cv. Malutang</strain>
    </source>
</reference>
<dbReference type="Pfam" id="PF00403">
    <property type="entry name" value="HMA"/>
    <property type="match status" value="1"/>
</dbReference>
<keyword evidence="1" id="KW-0488">Methylation</keyword>
<dbReference type="PANTHER" id="PTHR45811">
    <property type="entry name" value="COPPER TRANSPORT PROTEIN FAMILY-RELATED"/>
    <property type="match status" value="1"/>
</dbReference>
<feature type="compositionally biased region" description="Basic and acidic residues" evidence="6">
    <location>
        <begin position="71"/>
        <end position="93"/>
    </location>
</feature>
<evidence type="ECO:0000256" key="4">
    <source>
        <dbReference type="ARBA" id="ARBA00023289"/>
    </source>
</evidence>
<keyword evidence="9" id="KW-1185">Reference proteome</keyword>
<accession>A0A5C7IPL4</accession>
<dbReference type="Gene3D" id="3.30.70.100">
    <property type="match status" value="1"/>
</dbReference>
<dbReference type="InterPro" id="IPR036163">
    <property type="entry name" value="HMA_dom_sf"/>
</dbReference>